<sequence>MEMKREKESERNKGRNRFEMRELSDYTASELKLKLKFKKLPTTGLKEDLVKRLQAHQQYPSQTIKKSNAILSEKERKQTDVTAAIRCSTNISIARKKIEMYRREIKLLRKEKELLERELAFMKKEHEKIQRVQVNTDAHTHEKCCCFHKPLKDRHIGDDFPNEKWNQPTSILKRW</sequence>
<evidence type="ECO:0000256" key="2">
    <source>
        <dbReference type="SAM" id="MobiDB-lite"/>
    </source>
</evidence>
<reference evidence="4 5" key="1">
    <citation type="submission" date="2015-09" db="EMBL/GenBank/DDBJ databases">
        <title>Trachymyrmex cornetzi WGS genome.</title>
        <authorList>
            <person name="Nygaard S."/>
            <person name="Hu H."/>
            <person name="Boomsma J."/>
            <person name="Zhang G."/>
        </authorList>
    </citation>
    <scope>NUCLEOTIDE SEQUENCE [LARGE SCALE GENOMIC DNA]</scope>
    <source>
        <strain evidence="4">Tcor2-1</strain>
        <tissue evidence="4">Whole body</tissue>
    </source>
</reference>
<protein>
    <recommendedName>
        <fullName evidence="3">SAP domain-containing protein</fullName>
    </recommendedName>
</protein>
<dbReference type="EMBL" id="KQ979878">
    <property type="protein sequence ID" value="KYN18706.1"/>
    <property type="molecule type" value="Genomic_DNA"/>
</dbReference>
<dbReference type="InterPro" id="IPR003034">
    <property type="entry name" value="SAP_dom"/>
</dbReference>
<evidence type="ECO:0000313" key="4">
    <source>
        <dbReference type="EMBL" id="KYN18706.1"/>
    </source>
</evidence>
<organism evidence="4 5">
    <name type="scientific">Trachymyrmex cornetzi</name>
    <dbReference type="NCBI Taxonomy" id="471704"/>
    <lineage>
        <taxon>Eukaryota</taxon>
        <taxon>Metazoa</taxon>
        <taxon>Ecdysozoa</taxon>
        <taxon>Arthropoda</taxon>
        <taxon>Hexapoda</taxon>
        <taxon>Insecta</taxon>
        <taxon>Pterygota</taxon>
        <taxon>Neoptera</taxon>
        <taxon>Endopterygota</taxon>
        <taxon>Hymenoptera</taxon>
        <taxon>Apocrita</taxon>
        <taxon>Aculeata</taxon>
        <taxon>Formicoidea</taxon>
        <taxon>Formicidae</taxon>
        <taxon>Myrmicinae</taxon>
        <taxon>Trachymyrmex</taxon>
    </lineage>
</organism>
<gene>
    <name evidence="4" type="ORF">ALC57_09000</name>
</gene>
<dbReference type="Pfam" id="PF02037">
    <property type="entry name" value="SAP"/>
    <property type="match status" value="1"/>
</dbReference>
<evidence type="ECO:0000259" key="3">
    <source>
        <dbReference type="PROSITE" id="PS50800"/>
    </source>
</evidence>
<keyword evidence="1" id="KW-0175">Coiled coil</keyword>
<dbReference type="SMART" id="SM00513">
    <property type="entry name" value="SAP"/>
    <property type="match status" value="1"/>
</dbReference>
<keyword evidence="5" id="KW-1185">Reference proteome</keyword>
<name>A0A151J6B5_9HYME</name>
<dbReference type="Proteomes" id="UP000078492">
    <property type="component" value="Unassembled WGS sequence"/>
</dbReference>
<proteinExistence type="predicted"/>
<accession>A0A151J6B5</accession>
<feature type="coiled-coil region" evidence="1">
    <location>
        <begin position="91"/>
        <end position="132"/>
    </location>
</feature>
<evidence type="ECO:0000313" key="5">
    <source>
        <dbReference type="Proteomes" id="UP000078492"/>
    </source>
</evidence>
<evidence type="ECO:0000256" key="1">
    <source>
        <dbReference type="SAM" id="Coils"/>
    </source>
</evidence>
<dbReference type="SUPFAM" id="SSF68906">
    <property type="entry name" value="SAP domain"/>
    <property type="match status" value="1"/>
</dbReference>
<feature type="region of interest" description="Disordered" evidence="2">
    <location>
        <begin position="1"/>
        <end position="21"/>
    </location>
</feature>
<dbReference type="PROSITE" id="PS50800">
    <property type="entry name" value="SAP"/>
    <property type="match status" value="1"/>
</dbReference>
<dbReference type="InterPro" id="IPR036361">
    <property type="entry name" value="SAP_dom_sf"/>
</dbReference>
<feature type="domain" description="SAP" evidence="3">
    <location>
        <begin position="23"/>
        <end position="57"/>
    </location>
</feature>
<dbReference type="Gene3D" id="1.10.720.30">
    <property type="entry name" value="SAP domain"/>
    <property type="match status" value="1"/>
</dbReference>
<dbReference type="AlphaFoldDB" id="A0A151J6B5"/>